<feature type="compositionally biased region" description="Polar residues" evidence="7">
    <location>
        <begin position="272"/>
        <end position="285"/>
    </location>
</feature>
<feature type="region of interest" description="Disordered" evidence="7">
    <location>
        <begin position="514"/>
        <end position="604"/>
    </location>
</feature>
<feature type="compositionally biased region" description="Low complexity" evidence="7">
    <location>
        <begin position="240"/>
        <end position="261"/>
    </location>
</feature>
<feature type="region of interest" description="Disordered" evidence="7">
    <location>
        <begin position="706"/>
        <end position="727"/>
    </location>
</feature>
<evidence type="ECO:0000256" key="3">
    <source>
        <dbReference type="ARBA" id="ARBA00022771"/>
    </source>
</evidence>
<evidence type="ECO:0000256" key="7">
    <source>
        <dbReference type="SAM" id="MobiDB-lite"/>
    </source>
</evidence>
<evidence type="ECO:0000313" key="10">
    <source>
        <dbReference type="Proteomes" id="UP000192578"/>
    </source>
</evidence>
<keyword evidence="3" id="KW-0863">Zinc-finger</keyword>
<feature type="compositionally biased region" description="Low complexity" evidence="7">
    <location>
        <begin position="306"/>
        <end position="323"/>
    </location>
</feature>
<evidence type="ECO:0000256" key="1">
    <source>
        <dbReference type="ARBA" id="ARBA00007416"/>
    </source>
</evidence>
<feature type="compositionally biased region" description="Low complexity" evidence="7">
    <location>
        <begin position="40"/>
        <end position="63"/>
    </location>
</feature>
<keyword evidence="2" id="KW-0479">Metal-binding</keyword>
<evidence type="ECO:0000256" key="4">
    <source>
        <dbReference type="ARBA" id="ARBA00022833"/>
    </source>
</evidence>
<feature type="region of interest" description="Disordered" evidence="7">
    <location>
        <begin position="163"/>
        <end position="494"/>
    </location>
</feature>
<dbReference type="Proteomes" id="UP000192578">
    <property type="component" value="Unassembled WGS sequence"/>
</dbReference>
<comment type="similarity">
    <text evidence="1">Belongs to the VEFS (VRN2-EMF2-FIS2-SU(Z)12) family.</text>
</comment>
<feature type="region of interest" description="Disordered" evidence="7">
    <location>
        <begin position="1353"/>
        <end position="1376"/>
    </location>
</feature>
<protein>
    <recommendedName>
        <fullName evidence="8">Polycomb protein VEFS-Box domain-containing protein</fullName>
    </recommendedName>
</protein>
<feature type="compositionally biased region" description="Pro residues" evidence="7">
    <location>
        <begin position="444"/>
        <end position="453"/>
    </location>
</feature>
<feature type="compositionally biased region" description="Low complexity" evidence="7">
    <location>
        <begin position="98"/>
        <end position="107"/>
    </location>
</feature>
<feature type="compositionally biased region" description="Basic and acidic residues" evidence="7">
    <location>
        <begin position="423"/>
        <end position="435"/>
    </location>
</feature>
<proteinExistence type="inferred from homology"/>
<dbReference type="Pfam" id="PF09733">
    <property type="entry name" value="VEFS-Box"/>
    <property type="match status" value="1"/>
</dbReference>
<dbReference type="OrthoDB" id="10069676at2759"/>
<keyword evidence="5" id="KW-0805">Transcription regulation</keyword>
<keyword evidence="10" id="KW-1185">Reference proteome</keyword>
<evidence type="ECO:0000256" key="6">
    <source>
        <dbReference type="ARBA" id="ARBA00023163"/>
    </source>
</evidence>
<feature type="compositionally biased region" description="Gly residues" evidence="7">
    <location>
        <begin position="583"/>
        <end position="595"/>
    </location>
</feature>
<feature type="compositionally biased region" description="Basic and acidic residues" evidence="7">
    <location>
        <begin position="113"/>
        <end position="126"/>
    </location>
</feature>
<evidence type="ECO:0000313" key="9">
    <source>
        <dbReference type="EMBL" id="OQV23627.1"/>
    </source>
</evidence>
<evidence type="ECO:0000259" key="8">
    <source>
        <dbReference type="Pfam" id="PF09733"/>
    </source>
</evidence>
<feature type="region of interest" description="Disordered" evidence="7">
    <location>
        <begin position="12"/>
        <end position="129"/>
    </location>
</feature>
<feature type="compositionally biased region" description="Basic and acidic residues" evidence="7">
    <location>
        <begin position="466"/>
        <end position="476"/>
    </location>
</feature>
<dbReference type="CDD" id="cd21521">
    <property type="entry name" value="VEFS-box"/>
    <property type="match status" value="1"/>
</dbReference>
<evidence type="ECO:0000256" key="5">
    <source>
        <dbReference type="ARBA" id="ARBA00023015"/>
    </source>
</evidence>
<comment type="caution">
    <text evidence="9">The sequence shown here is derived from an EMBL/GenBank/DDBJ whole genome shotgun (WGS) entry which is preliminary data.</text>
</comment>
<accession>A0A1W0X7X5</accession>
<gene>
    <name evidence="9" type="ORF">BV898_02370</name>
</gene>
<dbReference type="InterPro" id="IPR019135">
    <property type="entry name" value="Polycomb_protein_VEFS-Box"/>
</dbReference>
<keyword evidence="6" id="KW-0804">Transcription</keyword>
<organism evidence="9 10">
    <name type="scientific">Hypsibius exemplaris</name>
    <name type="common">Freshwater tardigrade</name>
    <dbReference type="NCBI Taxonomy" id="2072580"/>
    <lineage>
        <taxon>Eukaryota</taxon>
        <taxon>Metazoa</taxon>
        <taxon>Ecdysozoa</taxon>
        <taxon>Tardigrada</taxon>
        <taxon>Eutardigrada</taxon>
        <taxon>Parachela</taxon>
        <taxon>Hypsibioidea</taxon>
        <taxon>Hypsibiidae</taxon>
        <taxon>Hypsibius</taxon>
    </lineage>
</organism>
<keyword evidence="4" id="KW-0862">Zinc</keyword>
<sequence length="1376" mass="149396">MPAILEAALLGLTPSSTSNGTIAPKAVGPGRPKTSTPKKTASAVANGTTNTSSSSGKTSATTSTKKKIPPPGVYLTSGQASRALAQMTDEEEDDESSRSSSTSSDASFHIPKRLIDPEGKAVERRSSPRKLVKLAGPVVAPSTTFPPPSIAKPEVAVESKKKVPVAKPVVEPSPPTPVPKEVRPLIKGVKKPATKTPAVVRSKPPGPPKSREEKTTVSSITTNGHGGRNDVGEAGKTNGAAASTTLTPKSAASPSTTAKTPIAPPPTSASSNGVASTNGSTSHLNNGDLHSEASHNARALQRRCLRSSTPRTTTSDTESVTKTAVAAKPTLPNGVQSQNGGGKHPPPMLTVEKRGTPVRTIPAASVSAIDNGRSPSPPIPRKTTRRKTDTAVIVIAGPATPLKKQENGHSVGGTTGKSFELPLEMRDTQPEPERTSRKRTPAFVAPPPPPPLPSVSSECSGVAPANRHDSLHRSRDSSTSQFGGDSSTSNSIVRSSSKFDAIWASKAPRSVALFSVSPEPSPDHNGNNINNNTSSPGVMRVRKHRQPRERFSPDTYLKVRRSKSVRSPPTSPRTVKKSKLPAGGSGSSSTGGRGTSEGDTVNGSGARSALMLSLDEMFPLPPIPPKMKRVKLENQNLSKEELHKLEDERFKAMQIAKFRKIQAQRRRRSLAAAKAAQGSAEGGEFITEPVGVGFKKKKKKIVDPSKETVVKKKKHNGHGPHREGTNDDLVGKIAEAAHIDTSIHDHKAIVAESVTSVFSPEPSLAESSNAPRKYKKKHISLPTSTNQKPNLTGFFHNQHPLLPANSKRTMTEDTTLTDLTTAIPTTLSEKSLLTILTSGSLVTTQSNVVYARWKYISEAKLLVRKCLTYNLTARRFAPPHSFKLRTEQTKKRNLDCVIQQLWQRRNEPAGSKMSKGSYLYPVDLEITSFSLLKPAADSPTGSKSSVPKETGKDADVQLAVMKKNPKETLVKDLLPPVLANASRLRGVTCAAGKSVSFPQRSKVRLEHWNMADFLVVNVESPPINTRNMGKVVAFNIGDIKDGLALEVAGHFSFRVAVRKGVPLGPSKVDYKFVIIFSNGQHYQVREMIALKHHLKGHSCVLCAMRCDSLVNLLRHLDGLHPSVGHEYDDETKRLYIWFAPEHDFVRAPVPGVVDHWGLLKYGFRDDGTALMYPGITVRCHADGRPVFQWVSPRYLTNQPADTLPMFDAHHVLKVYGLPVNPVRHYLHTNPVQTVRPNYDHLRDYDSDEETSWQDQYEHEKIHDFVDCNPQEKQFMCLWNAFTRRSSPIFSVRMREVLCRFVVQHAVEIELADAYPALCAQLSMFRRDGIITQAESLEVVKRYRSQINCQSQSMVAGPGRKDSLTGNGTGEAETNGF</sequence>
<dbReference type="GO" id="GO:0008270">
    <property type="term" value="F:zinc ion binding"/>
    <property type="evidence" value="ECO:0007669"/>
    <property type="project" value="UniProtKB-KW"/>
</dbReference>
<name>A0A1W0X7X5_HYPEX</name>
<dbReference type="EMBL" id="MTYJ01000010">
    <property type="protein sequence ID" value="OQV23627.1"/>
    <property type="molecule type" value="Genomic_DNA"/>
</dbReference>
<feature type="domain" description="Polycomb protein VEFS-Box" evidence="8">
    <location>
        <begin position="1223"/>
        <end position="1309"/>
    </location>
</feature>
<evidence type="ECO:0000256" key="2">
    <source>
        <dbReference type="ARBA" id="ARBA00022723"/>
    </source>
</evidence>
<reference evidence="10" key="1">
    <citation type="submission" date="2017-01" db="EMBL/GenBank/DDBJ databases">
        <title>Comparative genomics of anhydrobiosis in the tardigrade Hypsibius dujardini.</title>
        <authorList>
            <person name="Yoshida Y."/>
            <person name="Koutsovoulos G."/>
            <person name="Laetsch D."/>
            <person name="Stevens L."/>
            <person name="Kumar S."/>
            <person name="Horikawa D."/>
            <person name="Ishino K."/>
            <person name="Komine S."/>
            <person name="Tomita M."/>
            <person name="Blaxter M."/>
            <person name="Arakawa K."/>
        </authorList>
    </citation>
    <scope>NUCLEOTIDE SEQUENCE [LARGE SCALE GENOMIC DNA]</scope>
    <source>
        <strain evidence="10">Z151</strain>
    </source>
</reference>